<sequence length="409" mass="40679">MDDPWTAALSARQPPPPQGPPVAPMPSMAPPVGPPIAQLQSPNPVVTDPQARSRRPWRLFVVAIAVALVAGLFGGVVGSRLASSPAQPPTRVSLAPASGGNGTALPRADGSIASIARAVSPAVVSISAESSGQGATGTGFVVSPDGYVVTNNHVVEAGLNGTIRVSFPDGSSERATVVGRNPSYDIAVLKVPRTELATVVLGDSAAVVVGDTAVAIGSPLGLEGTVTAGIISALNRPVTTGGEAETSFINAIQTDAPINPGNSGGPLANARGEVIGVNSAIATLGSGAGQEGSIGLGFAIPINQVRRIVTEIIETGQSTTPIMGVGVDNDFQEVGARLRSVVAGGPAERAGLAVGDVVLKVDGRPVADGTAFVVAVRAKAPGDSIILTLKSGSSTRQVELVLGSTTSGP</sequence>
<dbReference type="PANTHER" id="PTHR43343:SF3">
    <property type="entry name" value="PROTEASE DO-LIKE 8, CHLOROPLASTIC"/>
    <property type="match status" value="1"/>
</dbReference>
<dbReference type="Pfam" id="PF13180">
    <property type="entry name" value="PDZ_2"/>
    <property type="match status" value="1"/>
</dbReference>
<reference evidence="7" key="1">
    <citation type="submission" date="2020-05" db="EMBL/GenBank/DDBJ databases">
        <authorList>
            <person name="Chiriac C."/>
            <person name="Salcher M."/>
            <person name="Ghai R."/>
            <person name="Kavagutti S V."/>
        </authorList>
    </citation>
    <scope>NUCLEOTIDE SEQUENCE</scope>
</reference>
<dbReference type="SUPFAM" id="SSF50156">
    <property type="entry name" value="PDZ domain-like"/>
    <property type="match status" value="1"/>
</dbReference>
<comment type="similarity">
    <text evidence="1">Belongs to the peptidase S1C family.</text>
</comment>
<organism evidence="7">
    <name type="scientific">freshwater metagenome</name>
    <dbReference type="NCBI Taxonomy" id="449393"/>
    <lineage>
        <taxon>unclassified sequences</taxon>
        <taxon>metagenomes</taxon>
        <taxon>ecological metagenomes</taxon>
    </lineage>
</organism>
<dbReference type="InterPro" id="IPR043504">
    <property type="entry name" value="Peptidase_S1_PA_chymotrypsin"/>
</dbReference>
<dbReference type="InterPro" id="IPR051201">
    <property type="entry name" value="Chloro_Bact_Ser_Proteases"/>
</dbReference>
<name>A0A6J7P6N4_9ZZZZ</name>
<evidence type="ECO:0000256" key="5">
    <source>
        <dbReference type="SAM" id="Phobius"/>
    </source>
</evidence>
<dbReference type="Pfam" id="PF13365">
    <property type="entry name" value="Trypsin_2"/>
    <property type="match status" value="1"/>
</dbReference>
<dbReference type="InterPro" id="IPR001940">
    <property type="entry name" value="Peptidase_S1C"/>
</dbReference>
<dbReference type="GO" id="GO:0004252">
    <property type="term" value="F:serine-type endopeptidase activity"/>
    <property type="evidence" value="ECO:0007669"/>
    <property type="project" value="InterPro"/>
</dbReference>
<feature type="transmembrane region" description="Helical" evidence="5">
    <location>
        <begin position="59"/>
        <end position="82"/>
    </location>
</feature>
<evidence type="ECO:0000256" key="4">
    <source>
        <dbReference type="SAM" id="MobiDB-lite"/>
    </source>
</evidence>
<feature type="domain" description="PDZ" evidence="6">
    <location>
        <begin position="312"/>
        <end position="393"/>
    </location>
</feature>
<feature type="compositionally biased region" description="Pro residues" evidence="4">
    <location>
        <begin position="13"/>
        <end position="34"/>
    </location>
</feature>
<dbReference type="Gene3D" id="2.30.42.10">
    <property type="match status" value="1"/>
</dbReference>
<dbReference type="InterPro" id="IPR009003">
    <property type="entry name" value="Peptidase_S1_PA"/>
</dbReference>
<dbReference type="GO" id="GO:0006508">
    <property type="term" value="P:proteolysis"/>
    <property type="evidence" value="ECO:0007669"/>
    <property type="project" value="UniProtKB-KW"/>
</dbReference>
<keyword evidence="2" id="KW-0645">Protease</keyword>
<evidence type="ECO:0000259" key="6">
    <source>
        <dbReference type="PROSITE" id="PS50106"/>
    </source>
</evidence>
<dbReference type="EMBL" id="CAFBOZ010000065">
    <property type="protein sequence ID" value="CAB5000185.1"/>
    <property type="molecule type" value="Genomic_DNA"/>
</dbReference>
<dbReference type="SUPFAM" id="SSF50494">
    <property type="entry name" value="Trypsin-like serine proteases"/>
    <property type="match status" value="1"/>
</dbReference>
<dbReference type="InterPro" id="IPR036034">
    <property type="entry name" value="PDZ_sf"/>
</dbReference>
<gene>
    <name evidence="7" type="ORF">UFOPK3992_00586</name>
</gene>
<keyword evidence="3" id="KW-0378">Hydrolase</keyword>
<dbReference type="Gene3D" id="2.40.10.10">
    <property type="entry name" value="Trypsin-like serine proteases"/>
    <property type="match status" value="2"/>
</dbReference>
<feature type="region of interest" description="Disordered" evidence="4">
    <location>
        <begin position="1"/>
        <end position="34"/>
    </location>
</feature>
<dbReference type="PROSITE" id="PS50106">
    <property type="entry name" value="PDZ"/>
    <property type="match status" value="1"/>
</dbReference>
<dbReference type="AlphaFoldDB" id="A0A6J7P6N4"/>
<dbReference type="InterPro" id="IPR001478">
    <property type="entry name" value="PDZ"/>
</dbReference>
<keyword evidence="5" id="KW-0472">Membrane</keyword>
<dbReference type="PRINTS" id="PR00834">
    <property type="entry name" value="PROTEASES2C"/>
</dbReference>
<evidence type="ECO:0000256" key="3">
    <source>
        <dbReference type="ARBA" id="ARBA00022801"/>
    </source>
</evidence>
<dbReference type="SMART" id="SM00228">
    <property type="entry name" value="PDZ"/>
    <property type="match status" value="1"/>
</dbReference>
<feature type="region of interest" description="Disordered" evidence="4">
    <location>
        <begin position="81"/>
        <end position="101"/>
    </location>
</feature>
<protein>
    <submittedName>
        <fullName evidence="7">Unannotated protein</fullName>
    </submittedName>
</protein>
<proteinExistence type="inferred from homology"/>
<evidence type="ECO:0000256" key="2">
    <source>
        <dbReference type="ARBA" id="ARBA00022670"/>
    </source>
</evidence>
<dbReference type="PANTHER" id="PTHR43343">
    <property type="entry name" value="PEPTIDASE S12"/>
    <property type="match status" value="1"/>
</dbReference>
<keyword evidence="5" id="KW-0812">Transmembrane</keyword>
<accession>A0A6J7P6N4</accession>
<keyword evidence="5" id="KW-1133">Transmembrane helix</keyword>
<evidence type="ECO:0000256" key="1">
    <source>
        <dbReference type="ARBA" id="ARBA00010541"/>
    </source>
</evidence>
<evidence type="ECO:0000313" key="7">
    <source>
        <dbReference type="EMBL" id="CAB5000185.1"/>
    </source>
</evidence>